<name>A0A176RVH4_9GAMM</name>
<keyword evidence="2" id="KW-1185">Reference proteome</keyword>
<dbReference type="EMBL" id="LUTY01002670">
    <property type="protein sequence ID" value="OAD19772.1"/>
    <property type="molecule type" value="Genomic_DNA"/>
</dbReference>
<comment type="caution">
    <text evidence="1">The sequence shown here is derived from an EMBL/GenBank/DDBJ whole genome shotgun (WGS) entry which is preliminary data.</text>
</comment>
<sequence>MPPPTILSAYPRKTTLCRIDLFYAPIKPSKLFSQPIEACSSAPIVMDYSLKIRPPN</sequence>
<dbReference type="AlphaFoldDB" id="A0A176RVH4"/>
<accession>A0A176RVH4</accession>
<dbReference type="Proteomes" id="UP000076962">
    <property type="component" value="Unassembled WGS sequence"/>
</dbReference>
<evidence type="ECO:0000313" key="1">
    <source>
        <dbReference type="EMBL" id="OAD19772.1"/>
    </source>
</evidence>
<organism evidence="1 2">
    <name type="scientific">Candidatus Thiomargarita nelsonii</name>
    <dbReference type="NCBI Taxonomy" id="1003181"/>
    <lineage>
        <taxon>Bacteria</taxon>
        <taxon>Pseudomonadati</taxon>
        <taxon>Pseudomonadota</taxon>
        <taxon>Gammaproteobacteria</taxon>
        <taxon>Thiotrichales</taxon>
        <taxon>Thiotrichaceae</taxon>
        <taxon>Thiomargarita</taxon>
    </lineage>
</organism>
<proteinExistence type="predicted"/>
<reference evidence="1 2" key="1">
    <citation type="submission" date="2016-05" db="EMBL/GenBank/DDBJ databases">
        <title>Single-cell genome of chain-forming Candidatus Thiomargarita nelsonii and comparison to other large sulfur-oxidizing bacteria.</title>
        <authorList>
            <person name="Winkel M."/>
            <person name="Salman V."/>
            <person name="Woyke T."/>
            <person name="Schulz-Vogt H."/>
            <person name="Richter M."/>
            <person name="Flood B."/>
            <person name="Bailey J."/>
            <person name="Amann R."/>
            <person name="Mussmann M."/>
        </authorList>
    </citation>
    <scope>NUCLEOTIDE SEQUENCE [LARGE SCALE GENOMIC DNA]</scope>
    <source>
        <strain evidence="1 2">THI036</strain>
    </source>
</reference>
<protein>
    <submittedName>
        <fullName evidence="1">Uncharacterized protein</fullName>
    </submittedName>
</protein>
<evidence type="ECO:0000313" key="2">
    <source>
        <dbReference type="Proteomes" id="UP000076962"/>
    </source>
</evidence>
<gene>
    <name evidence="1" type="ORF">THIOM_004570</name>
</gene>